<dbReference type="NCBIfam" id="TIGR00165">
    <property type="entry name" value="S18"/>
    <property type="match status" value="1"/>
</dbReference>
<comment type="similarity">
    <text evidence="1 4 5">Belongs to the bacterial ribosomal protein bS18 family.</text>
</comment>
<evidence type="ECO:0000256" key="5">
    <source>
        <dbReference type="RuleBase" id="RU003910"/>
    </source>
</evidence>
<dbReference type="Proteomes" id="UP000234211">
    <property type="component" value="Unassembled WGS sequence"/>
</dbReference>
<dbReference type="InterPro" id="IPR001648">
    <property type="entry name" value="Ribosomal_bS18"/>
</dbReference>
<keyword evidence="2 4" id="KW-0689">Ribosomal protein</keyword>
<evidence type="ECO:0000313" key="7">
    <source>
        <dbReference type="Proteomes" id="UP000234211"/>
    </source>
</evidence>
<dbReference type="PRINTS" id="PR00974">
    <property type="entry name" value="RIBOSOMALS18"/>
</dbReference>
<dbReference type="Gene3D" id="4.10.640.10">
    <property type="entry name" value="Ribosomal protein S18"/>
    <property type="match status" value="1"/>
</dbReference>
<sequence length="100" mass="11621">MASTTIDQQAKGSKQGEVRYLTPLDIETKKEAKYCRFKKNGFKYIDYKDADFLMYLVNEQGKILPRRLTGTSLKYQRKVAQAIKRSRHLALMPYVGDLLK</sequence>
<dbReference type="PANTHER" id="PTHR13479">
    <property type="entry name" value="30S RIBOSOMAL PROTEIN S18"/>
    <property type="match status" value="1"/>
</dbReference>
<keyword evidence="3 4" id="KW-0687">Ribonucleoprotein</keyword>
<evidence type="ECO:0000256" key="1">
    <source>
        <dbReference type="ARBA" id="ARBA00005589"/>
    </source>
</evidence>
<dbReference type="GO" id="GO:0070181">
    <property type="term" value="F:small ribosomal subunit rRNA binding"/>
    <property type="evidence" value="ECO:0007669"/>
    <property type="project" value="TreeGrafter"/>
</dbReference>
<dbReference type="RefSeq" id="WP_058884950.1">
    <property type="nucleotide sequence ID" value="NZ_JAJGWS010000006.1"/>
</dbReference>
<protein>
    <recommendedName>
        <fullName evidence="4">Small ribosomal subunit protein bS18</fullName>
    </recommendedName>
</protein>
<keyword evidence="7" id="KW-1185">Reference proteome</keyword>
<comment type="subunit">
    <text evidence="4">Part of the 30S ribosomal subunit. Forms a tight heterodimer with protein bS6.</text>
</comment>
<dbReference type="GO" id="GO:0003735">
    <property type="term" value="F:structural constituent of ribosome"/>
    <property type="evidence" value="ECO:0007669"/>
    <property type="project" value="InterPro"/>
</dbReference>
<proteinExistence type="inferred from homology"/>
<name>A0A2H1YH87_9FLAO</name>
<accession>A0A2H1YH87</accession>
<reference evidence="7" key="1">
    <citation type="submission" date="2017-11" db="EMBL/GenBank/DDBJ databases">
        <authorList>
            <person name="Duchaud E."/>
        </authorList>
    </citation>
    <scope>NUCLEOTIDE SEQUENCE [LARGE SCALE GENOMIC DNA]</scope>
    <source>
        <strain evidence="7">Tenacibaculum sp. TNO020</strain>
    </source>
</reference>
<keyword evidence="4" id="KW-0694">RNA-binding</keyword>
<evidence type="ECO:0000313" key="6">
    <source>
        <dbReference type="EMBL" id="SOS74859.1"/>
    </source>
</evidence>
<keyword evidence="4" id="KW-0699">rRNA-binding</keyword>
<evidence type="ECO:0000256" key="4">
    <source>
        <dbReference type="HAMAP-Rule" id="MF_00270"/>
    </source>
</evidence>
<dbReference type="GO" id="GO:0006412">
    <property type="term" value="P:translation"/>
    <property type="evidence" value="ECO:0007669"/>
    <property type="project" value="UniProtKB-UniRule"/>
</dbReference>
<dbReference type="HAMAP" id="MF_00270">
    <property type="entry name" value="Ribosomal_bS18"/>
    <property type="match status" value="1"/>
</dbReference>
<gene>
    <name evidence="4 6" type="primary">rpsR</name>
    <name evidence="6" type="ORF">TNO020_40078</name>
</gene>
<dbReference type="InterPro" id="IPR036870">
    <property type="entry name" value="Ribosomal_bS18_sf"/>
</dbReference>
<dbReference type="EMBL" id="OENF01000034">
    <property type="protein sequence ID" value="SOS74859.1"/>
    <property type="molecule type" value="Genomic_DNA"/>
</dbReference>
<dbReference type="OrthoDB" id="9812008at2"/>
<evidence type="ECO:0000256" key="2">
    <source>
        <dbReference type="ARBA" id="ARBA00022980"/>
    </source>
</evidence>
<dbReference type="GeneID" id="65211386"/>
<dbReference type="GO" id="GO:0022627">
    <property type="term" value="C:cytosolic small ribosomal subunit"/>
    <property type="evidence" value="ECO:0007669"/>
    <property type="project" value="TreeGrafter"/>
</dbReference>
<evidence type="ECO:0000256" key="3">
    <source>
        <dbReference type="ARBA" id="ARBA00023274"/>
    </source>
</evidence>
<dbReference type="AlphaFoldDB" id="A0A2H1YH87"/>
<comment type="function">
    <text evidence="4">Binds as a heterodimer with protein bS6 to the central domain of the 16S rRNA, where it helps stabilize the platform of the 30S subunit.</text>
</comment>
<organism evidence="6 7">
    <name type="scientific">Tenacibaculum piscium</name>
    <dbReference type="NCBI Taxonomy" id="1458515"/>
    <lineage>
        <taxon>Bacteria</taxon>
        <taxon>Pseudomonadati</taxon>
        <taxon>Bacteroidota</taxon>
        <taxon>Flavobacteriia</taxon>
        <taxon>Flavobacteriales</taxon>
        <taxon>Flavobacteriaceae</taxon>
        <taxon>Tenacibaculum</taxon>
    </lineage>
</organism>
<dbReference type="PANTHER" id="PTHR13479:SF40">
    <property type="entry name" value="SMALL RIBOSOMAL SUBUNIT PROTEIN BS18M"/>
    <property type="match status" value="1"/>
</dbReference>
<dbReference type="Pfam" id="PF01084">
    <property type="entry name" value="Ribosomal_S18"/>
    <property type="match status" value="1"/>
</dbReference>
<dbReference type="SUPFAM" id="SSF46911">
    <property type="entry name" value="Ribosomal protein S18"/>
    <property type="match status" value="1"/>
</dbReference>